<dbReference type="AlphaFoldDB" id="A0A3B0W541"/>
<evidence type="ECO:0000313" key="2">
    <source>
        <dbReference type="EMBL" id="VAW39726.1"/>
    </source>
</evidence>
<proteinExistence type="predicted"/>
<feature type="non-terminal residue" evidence="2">
    <location>
        <position position="32"/>
    </location>
</feature>
<gene>
    <name evidence="1" type="ORF">MNBD_DELTA04-1665</name>
    <name evidence="2" type="ORF">MNBD_DELTA04-790</name>
</gene>
<protein>
    <submittedName>
        <fullName evidence="2">Uncharacterized protein</fullName>
    </submittedName>
</protein>
<dbReference type="EMBL" id="UOEY01000084">
    <property type="protein sequence ID" value="VAW39726.1"/>
    <property type="molecule type" value="Genomic_DNA"/>
</dbReference>
<name>A0A3B0W541_9ZZZZ</name>
<accession>A0A3B0W541</accession>
<organism evidence="2">
    <name type="scientific">hydrothermal vent metagenome</name>
    <dbReference type="NCBI Taxonomy" id="652676"/>
    <lineage>
        <taxon>unclassified sequences</taxon>
        <taxon>metagenomes</taxon>
        <taxon>ecological metagenomes</taxon>
    </lineage>
</organism>
<dbReference type="EMBL" id="UOEY01000007">
    <property type="protein sequence ID" value="VAW34642.1"/>
    <property type="molecule type" value="Genomic_DNA"/>
</dbReference>
<sequence length="32" mass="3664">MQEYVDRSIGTIKLKPSRIQVFVKELPTNSAD</sequence>
<evidence type="ECO:0000313" key="1">
    <source>
        <dbReference type="EMBL" id="VAW34642.1"/>
    </source>
</evidence>
<reference evidence="2" key="1">
    <citation type="submission" date="2018-06" db="EMBL/GenBank/DDBJ databases">
        <authorList>
            <person name="Zhirakovskaya E."/>
        </authorList>
    </citation>
    <scope>NUCLEOTIDE SEQUENCE</scope>
</reference>